<dbReference type="Proteomes" id="UP000663852">
    <property type="component" value="Unassembled WGS sequence"/>
</dbReference>
<name>A0A814CGF3_ADIRI</name>
<keyword evidence="5" id="KW-1185">Reference proteome</keyword>
<dbReference type="EMBL" id="CAJNOJ010000323">
    <property type="protein sequence ID" value="CAF1398891.1"/>
    <property type="molecule type" value="Genomic_DNA"/>
</dbReference>
<evidence type="ECO:0000313" key="4">
    <source>
        <dbReference type="EMBL" id="CAF1398891.1"/>
    </source>
</evidence>
<evidence type="ECO:0000313" key="5">
    <source>
        <dbReference type="Proteomes" id="UP000663828"/>
    </source>
</evidence>
<organism evidence="3 5">
    <name type="scientific">Adineta ricciae</name>
    <name type="common">Rotifer</name>
    <dbReference type="NCBI Taxonomy" id="249248"/>
    <lineage>
        <taxon>Eukaryota</taxon>
        <taxon>Metazoa</taxon>
        <taxon>Spiralia</taxon>
        <taxon>Gnathifera</taxon>
        <taxon>Rotifera</taxon>
        <taxon>Eurotatoria</taxon>
        <taxon>Bdelloidea</taxon>
        <taxon>Adinetida</taxon>
        <taxon>Adinetidae</taxon>
        <taxon>Adineta</taxon>
    </lineage>
</organism>
<dbReference type="Pfam" id="PF08783">
    <property type="entry name" value="DWNN"/>
    <property type="match status" value="1"/>
</dbReference>
<dbReference type="InterPro" id="IPR014891">
    <property type="entry name" value="DWNN_domain"/>
</dbReference>
<accession>A0A814CGF3</accession>
<gene>
    <name evidence="4" type="ORF">EDS130_LOCUS35889</name>
    <name evidence="3" type="ORF">XAT740_LOCUS10055</name>
</gene>
<evidence type="ECO:0000313" key="3">
    <source>
        <dbReference type="EMBL" id="CAF0939859.1"/>
    </source>
</evidence>
<dbReference type="PROSITE" id="PS51282">
    <property type="entry name" value="DWNN"/>
    <property type="match status" value="1"/>
</dbReference>
<dbReference type="SMART" id="SM01180">
    <property type="entry name" value="DWNN"/>
    <property type="match status" value="1"/>
</dbReference>
<evidence type="ECO:0000256" key="1">
    <source>
        <dbReference type="SAM" id="MobiDB-lite"/>
    </source>
</evidence>
<feature type="domain" description="DWNN" evidence="2">
    <location>
        <begin position="13"/>
        <end position="90"/>
    </location>
</feature>
<dbReference type="AlphaFoldDB" id="A0A814CGF3"/>
<dbReference type="EMBL" id="CAJNOR010000530">
    <property type="protein sequence ID" value="CAF0939859.1"/>
    <property type="molecule type" value="Genomic_DNA"/>
</dbReference>
<dbReference type="OrthoDB" id="106784at2759"/>
<evidence type="ECO:0000259" key="2">
    <source>
        <dbReference type="PROSITE" id="PS51282"/>
    </source>
</evidence>
<feature type="compositionally biased region" description="Polar residues" evidence="1">
    <location>
        <begin position="150"/>
        <end position="161"/>
    </location>
</feature>
<feature type="region of interest" description="Disordered" evidence="1">
    <location>
        <begin position="142"/>
        <end position="161"/>
    </location>
</feature>
<comment type="caution">
    <text evidence="3">The sequence shown here is derived from an EMBL/GenBank/DDBJ whole genome shotgun (WGS) entry which is preliminary data.</text>
</comment>
<sequence length="260" mass="30176">MYLNVPSRPMSCIRYRFKSEKDFKVFPCNQVGCVVNQLKDSLIGQSNKKKLRRWKDETVYIVKDASTDHEYQNDGDFIPIYRSVIVTRRPREIYKPLTPETVRSERRQPFALVSDVIKEYEPNINAMRHRFISTETSVDQSTRYSRNDSARSTQSSTMTTCAKPNSFHKTLNHAFSAKEDTMIFNETNTNLVQLFSNKGQSDQVISVSSFSSFSRLNNAYQQSPQYFARNQSKKFRSTHYAPRLSPYRSLCKPTANTPLN</sequence>
<protein>
    <recommendedName>
        <fullName evidence="2">DWNN domain-containing protein</fullName>
    </recommendedName>
</protein>
<dbReference type="GO" id="GO:0008270">
    <property type="term" value="F:zinc ion binding"/>
    <property type="evidence" value="ECO:0007669"/>
    <property type="project" value="InterPro"/>
</dbReference>
<reference evidence="3" key="1">
    <citation type="submission" date="2021-02" db="EMBL/GenBank/DDBJ databases">
        <authorList>
            <person name="Nowell W R."/>
        </authorList>
    </citation>
    <scope>NUCLEOTIDE SEQUENCE</scope>
</reference>
<dbReference type="Proteomes" id="UP000663828">
    <property type="component" value="Unassembled WGS sequence"/>
</dbReference>
<dbReference type="Gene3D" id="3.10.20.90">
    <property type="entry name" value="Phosphatidylinositol 3-kinase Catalytic Subunit, Chain A, domain 1"/>
    <property type="match status" value="1"/>
</dbReference>
<proteinExistence type="predicted"/>